<feature type="non-terminal residue" evidence="2">
    <location>
        <position position="64"/>
    </location>
</feature>
<gene>
    <name evidence="2" type="ORF">L873DRAFT_1645292</name>
</gene>
<accession>A0A3N4K013</accession>
<dbReference type="GO" id="GO:0003676">
    <property type="term" value="F:nucleic acid binding"/>
    <property type="evidence" value="ECO:0007669"/>
    <property type="project" value="InterPro"/>
</dbReference>
<evidence type="ECO:0000313" key="2">
    <source>
        <dbReference type="EMBL" id="RPB02639.1"/>
    </source>
</evidence>
<dbReference type="OrthoDB" id="2425962at2759"/>
<evidence type="ECO:0000313" key="3">
    <source>
        <dbReference type="Proteomes" id="UP000276215"/>
    </source>
</evidence>
<organism evidence="2 3">
    <name type="scientific">Choiromyces venosus 120613-1</name>
    <dbReference type="NCBI Taxonomy" id="1336337"/>
    <lineage>
        <taxon>Eukaryota</taxon>
        <taxon>Fungi</taxon>
        <taxon>Dikarya</taxon>
        <taxon>Ascomycota</taxon>
        <taxon>Pezizomycotina</taxon>
        <taxon>Pezizomycetes</taxon>
        <taxon>Pezizales</taxon>
        <taxon>Tuberaceae</taxon>
        <taxon>Choiromyces</taxon>
    </lineage>
</organism>
<dbReference type="InterPro" id="IPR004875">
    <property type="entry name" value="DDE_SF_endonuclease_dom"/>
</dbReference>
<dbReference type="Pfam" id="PF03184">
    <property type="entry name" value="DDE_1"/>
    <property type="match status" value="1"/>
</dbReference>
<feature type="non-terminal residue" evidence="2">
    <location>
        <position position="1"/>
    </location>
</feature>
<proteinExistence type="predicted"/>
<dbReference type="AlphaFoldDB" id="A0A3N4K013"/>
<reference evidence="2 3" key="1">
    <citation type="journal article" date="2018" name="Nat. Ecol. Evol.">
        <title>Pezizomycetes genomes reveal the molecular basis of ectomycorrhizal truffle lifestyle.</title>
        <authorList>
            <person name="Murat C."/>
            <person name="Payen T."/>
            <person name="Noel B."/>
            <person name="Kuo A."/>
            <person name="Morin E."/>
            <person name="Chen J."/>
            <person name="Kohler A."/>
            <person name="Krizsan K."/>
            <person name="Balestrini R."/>
            <person name="Da Silva C."/>
            <person name="Montanini B."/>
            <person name="Hainaut M."/>
            <person name="Levati E."/>
            <person name="Barry K.W."/>
            <person name="Belfiori B."/>
            <person name="Cichocki N."/>
            <person name="Clum A."/>
            <person name="Dockter R.B."/>
            <person name="Fauchery L."/>
            <person name="Guy J."/>
            <person name="Iotti M."/>
            <person name="Le Tacon F."/>
            <person name="Lindquist E.A."/>
            <person name="Lipzen A."/>
            <person name="Malagnac F."/>
            <person name="Mello A."/>
            <person name="Molinier V."/>
            <person name="Miyauchi S."/>
            <person name="Poulain J."/>
            <person name="Riccioni C."/>
            <person name="Rubini A."/>
            <person name="Sitrit Y."/>
            <person name="Splivallo R."/>
            <person name="Traeger S."/>
            <person name="Wang M."/>
            <person name="Zifcakova L."/>
            <person name="Wipf D."/>
            <person name="Zambonelli A."/>
            <person name="Paolocci F."/>
            <person name="Nowrousian M."/>
            <person name="Ottonello S."/>
            <person name="Baldrian P."/>
            <person name="Spatafora J.W."/>
            <person name="Henrissat B."/>
            <person name="Nagy L.G."/>
            <person name="Aury J.M."/>
            <person name="Wincker P."/>
            <person name="Grigoriev I.V."/>
            <person name="Bonfante P."/>
            <person name="Martin F.M."/>
        </authorList>
    </citation>
    <scope>NUCLEOTIDE SEQUENCE [LARGE SCALE GENOMIC DNA]</scope>
    <source>
        <strain evidence="2 3">120613-1</strain>
    </source>
</reference>
<dbReference type="Proteomes" id="UP000276215">
    <property type="component" value="Unassembled WGS sequence"/>
</dbReference>
<feature type="domain" description="DDE-1" evidence="1">
    <location>
        <begin position="6"/>
        <end position="56"/>
    </location>
</feature>
<keyword evidence="3" id="KW-1185">Reference proteome</keyword>
<dbReference type="EMBL" id="ML120367">
    <property type="protein sequence ID" value="RPB02639.1"/>
    <property type="molecule type" value="Genomic_DNA"/>
</dbReference>
<sequence>PSLFTINLMRSYKILALLEKLQLHNIILSLIPGSCTGLLQPLDVLINKLFKDMIRELTEETIFK</sequence>
<name>A0A3N4K013_9PEZI</name>
<protein>
    <recommendedName>
        <fullName evidence="1">DDE-1 domain-containing protein</fullName>
    </recommendedName>
</protein>
<evidence type="ECO:0000259" key="1">
    <source>
        <dbReference type="Pfam" id="PF03184"/>
    </source>
</evidence>